<dbReference type="InterPro" id="IPR036928">
    <property type="entry name" value="AS_sf"/>
</dbReference>
<dbReference type="RefSeq" id="WP_268756786.1">
    <property type="nucleotide sequence ID" value="NZ_CP113836.1"/>
</dbReference>
<dbReference type="Gene3D" id="3.90.1300.10">
    <property type="entry name" value="Amidase signature (AS) domain"/>
    <property type="match status" value="1"/>
</dbReference>
<keyword evidence="4" id="KW-1185">Reference proteome</keyword>
<evidence type="ECO:0000259" key="2">
    <source>
        <dbReference type="Pfam" id="PF01425"/>
    </source>
</evidence>
<accession>A0ABY7B5F9</accession>
<name>A0ABY7B5F9_9PSEU</name>
<organism evidence="3 4">
    <name type="scientific">Amycolatopsis cynarae</name>
    <dbReference type="NCBI Taxonomy" id="2995223"/>
    <lineage>
        <taxon>Bacteria</taxon>
        <taxon>Bacillati</taxon>
        <taxon>Actinomycetota</taxon>
        <taxon>Actinomycetes</taxon>
        <taxon>Pseudonocardiales</taxon>
        <taxon>Pseudonocardiaceae</taxon>
        <taxon>Amycolatopsis</taxon>
    </lineage>
</organism>
<dbReference type="InterPro" id="IPR000120">
    <property type="entry name" value="Amidase"/>
</dbReference>
<comment type="similarity">
    <text evidence="1">Belongs to the amidase family.</text>
</comment>
<dbReference type="PANTHER" id="PTHR11895:SF7">
    <property type="entry name" value="GLUTAMYL-TRNA(GLN) AMIDOTRANSFERASE SUBUNIT A, MITOCHONDRIAL"/>
    <property type="match status" value="1"/>
</dbReference>
<sequence length="445" mass="45953">MVTTATELAKAVRAGELDPVRLTEKVLHGIEAADRVVGAFRKVRAEAALAEAEALASRPDLAALPLAGVPVAVKDVTGMTGEYAGWGSAASVRKPSTVDGEIVGRLRAAGAVVVGLTRVPELCIWPMTSDPDGISRNAWNPAYTAGGSSGGSAAAVAAGLVPVAHGTDGLGSIRLPAAMCGLVGIKPGADLLPEGGWYGMSAHGSLATTVADAALLLAVLAGKPELATLGEPGSLRVAVSTDQPLTHAPVPKALCAAVDRVADVLAGAGHRVERATPDYGVEPALGILGRWFAGPSEQADGLDRSLLQPRTRAHVRLGRALRTAGLIRPGTRDRWLARAERFFEDHDVLLTPALATLPPKAERWHERSCLANAIPSIRLAGFAGLWNLAGYPAMTVPAARHPSGLPIGVQLVTTPGGEARLLAVAAQLERLNPWPRLPGEPTAMP</sequence>
<dbReference type="PANTHER" id="PTHR11895">
    <property type="entry name" value="TRANSAMIDASE"/>
    <property type="match status" value="1"/>
</dbReference>
<reference evidence="3" key="1">
    <citation type="submission" date="2022-11" db="EMBL/GenBank/DDBJ databases">
        <authorList>
            <person name="Mo P."/>
        </authorList>
    </citation>
    <scope>NUCLEOTIDE SEQUENCE</scope>
    <source>
        <strain evidence="3">HUAS 11-8</strain>
    </source>
</reference>
<evidence type="ECO:0000313" key="3">
    <source>
        <dbReference type="EMBL" id="WAL66654.1"/>
    </source>
</evidence>
<dbReference type="SUPFAM" id="SSF75304">
    <property type="entry name" value="Amidase signature (AS) enzymes"/>
    <property type="match status" value="1"/>
</dbReference>
<gene>
    <name evidence="3" type="ORF">ORV05_02220</name>
</gene>
<dbReference type="EMBL" id="CP113836">
    <property type="protein sequence ID" value="WAL66654.1"/>
    <property type="molecule type" value="Genomic_DNA"/>
</dbReference>
<protein>
    <submittedName>
        <fullName evidence="3">Amidase family protein</fullName>
    </submittedName>
</protein>
<proteinExistence type="inferred from homology"/>
<evidence type="ECO:0000313" key="4">
    <source>
        <dbReference type="Proteomes" id="UP001163203"/>
    </source>
</evidence>
<feature type="domain" description="Amidase" evidence="2">
    <location>
        <begin position="22"/>
        <end position="422"/>
    </location>
</feature>
<dbReference type="Proteomes" id="UP001163203">
    <property type="component" value="Chromosome"/>
</dbReference>
<dbReference type="Pfam" id="PF01425">
    <property type="entry name" value="Amidase"/>
    <property type="match status" value="1"/>
</dbReference>
<evidence type="ECO:0000256" key="1">
    <source>
        <dbReference type="ARBA" id="ARBA00009199"/>
    </source>
</evidence>
<dbReference type="InterPro" id="IPR023631">
    <property type="entry name" value="Amidase_dom"/>
</dbReference>